<dbReference type="Proteomes" id="UP000595894">
    <property type="component" value="Chromosome"/>
</dbReference>
<feature type="signal peptide" evidence="1">
    <location>
        <begin position="1"/>
        <end position="19"/>
    </location>
</feature>
<keyword evidence="1" id="KW-0732">Signal</keyword>
<dbReference type="AlphaFoldDB" id="A0A974NXC1"/>
<reference evidence="3" key="1">
    <citation type="submission" date="2020-09" db="EMBL/GenBank/DDBJ databases">
        <title>Sphingomonas sp., a new species isolated from pork steak.</title>
        <authorList>
            <person name="Heidler von Heilborn D."/>
        </authorList>
    </citation>
    <scope>NUCLEOTIDE SEQUENCE [LARGE SCALE GENOMIC DNA]</scope>
</reference>
<keyword evidence="3" id="KW-1185">Reference proteome</keyword>
<proteinExistence type="predicted"/>
<evidence type="ECO:0000313" key="3">
    <source>
        <dbReference type="Proteomes" id="UP000595894"/>
    </source>
</evidence>
<sequence>MLAATVAISGISAATTANAAIVTYTFSGVFNGSIDGREFSNSQATFTGIGDTNNAFFQQDANFVPLSSFTAVSGGTTFDFGAGFNFWSSPTFGTSGFKTGDDFIAFTGLGNYANPSNLAPTPVSVYFYATQPFASSQGAVVITNATQTSFSASVAAVPETATWGMMILGFGMIGAASRSRKVKTTVKFA</sequence>
<dbReference type="NCBIfam" id="NF035944">
    <property type="entry name" value="PEPxxWA-CTERM"/>
    <property type="match status" value="1"/>
</dbReference>
<protein>
    <submittedName>
        <fullName evidence="2">PEPxxWA-CTERM sorting domain-containing protein</fullName>
    </submittedName>
</protein>
<dbReference type="EMBL" id="CP061035">
    <property type="protein sequence ID" value="QQV78784.1"/>
    <property type="molecule type" value="Genomic_DNA"/>
</dbReference>
<evidence type="ECO:0000313" key="2">
    <source>
        <dbReference type="EMBL" id="QQV78784.1"/>
    </source>
</evidence>
<name>A0A974NXC1_9SPHN</name>
<gene>
    <name evidence="2" type="ORF">H5J25_02250</name>
</gene>
<feature type="chain" id="PRO_5037892020" evidence="1">
    <location>
        <begin position="20"/>
        <end position="189"/>
    </location>
</feature>
<organism evidence="2 3">
    <name type="scientific">Sphingomonas aliaeris</name>
    <dbReference type="NCBI Taxonomy" id="2759526"/>
    <lineage>
        <taxon>Bacteria</taxon>
        <taxon>Pseudomonadati</taxon>
        <taxon>Pseudomonadota</taxon>
        <taxon>Alphaproteobacteria</taxon>
        <taxon>Sphingomonadales</taxon>
        <taxon>Sphingomonadaceae</taxon>
        <taxon>Sphingomonas</taxon>
    </lineage>
</organism>
<evidence type="ECO:0000256" key="1">
    <source>
        <dbReference type="SAM" id="SignalP"/>
    </source>
</evidence>
<dbReference type="KEGG" id="sari:H5J25_02250"/>
<accession>A0A974NXC1</accession>